<evidence type="ECO:0000256" key="2">
    <source>
        <dbReference type="ARBA" id="ARBA00011016"/>
    </source>
</evidence>
<comment type="similarity">
    <text evidence="2">Belongs to the mesothelin family.</text>
</comment>
<dbReference type="PANTHER" id="PTHR23412">
    <property type="entry name" value="STEREOCILIN RELATED"/>
    <property type="match status" value="1"/>
</dbReference>
<name>A0A7K7FZC2_CHIMN</name>
<keyword evidence="4" id="KW-0130">Cell adhesion</keyword>
<keyword evidence="5" id="KW-0472">Membrane</keyword>
<evidence type="ECO:0000313" key="7">
    <source>
        <dbReference type="EMBL" id="NWY62687.1"/>
    </source>
</evidence>
<dbReference type="GO" id="GO:0007160">
    <property type="term" value="P:cell-matrix adhesion"/>
    <property type="evidence" value="ECO:0007669"/>
    <property type="project" value="TreeGrafter"/>
</dbReference>
<evidence type="ECO:0000256" key="3">
    <source>
        <dbReference type="ARBA" id="ARBA00022729"/>
    </source>
</evidence>
<sequence>ASSMIRRYIDLGNPLNAAALNAIGTEYVCLLNVTELNMIDSNSLNLASLNPSACSQLTKDILYAKAKRAFSDRHSSPAYYKLIEPYLGGAPAVDLRALSKDNVNMQVSTFAKLRRDSLMSLTLSDVQGLLGMNLRDLAGWQNTSPIREWVQRQKQSELDKLHVGLTGGTQEGYINIVTPRFQRTYYVRTSDCCALNVDFFALMPPLFPLAPSSAALGTVATALHLLPALLSTSLMMSVLS</sequence>
<dbReference type="InterPro" id="IPR010335">
    <property type="entry name" value="Mesothelin"/>
</dbReference>
<dbReference type="InterPro" id="IPR026664">
    <property type="entry name" value="Stereocilin-rel"/>
</dbReference>
<protein>
    <submittedName>
        <fullName evidence="7">MSLN protein</fullName>
    </submittedName>
</protein>
<dbReference type="GO" id="GO:0016020">
    <property type="term" value="C:membrane"/>
    <property type="evidence" value="ECO:0007669"/>
    <property type="project" value="UniProtKB-SubCell"/>
</dbReference>
<dbReference type="EMBL" id="VZSF01010891">
    <property type="protein sequence ID" value="NWY62687.1"/>
    <property type="molecule type" value="Genomic_DNA"/>
</dbReference>
<evidence type="ECO:0000313" key="8">
    <source>
        <dbReference type="Proteomes" id="UP000557271"/>
    </source>
</evidence>
<gene>
    <name evidence="7" type="primary">Msln_1</name>
    <name evidence="7" type="ORF">CHIMIN_R01647</name>
</gene>
<evidence type="ECO:0000256" key="5">
    <source>
        <dbReference type="ARBA" id="ARBA00023136"/>
    </source>
</evidence>
<organism evidence="7 8">
    <name type="scientific">Chionis minor</name>
    <name type="common">Black-faced sheathbill</name>
    <dbReference type="NCBI Taxonomy" id="227182"/>
    <lineage>
        <taxon>Eukaryota</taxon>
        <taxon>Metazoa</taxon>
        <taxon>Chordata</taxon>
        <taxon>Craniata</taxon>
        <taxon>Vertebrata</taxon>
        <taxon>Euteleostomi</taxon>
        <taxon>Archelosauria</taxon>
        <taxon>Archosauria</taxon>
        <taxon>Dinosauria</taxon>
        <taxon>Saurischia</taxon>
        <taxon>Theropoda</taxon>
        <taxon>Coelurosauria</taxon>
        <taxon>Aves</taxon>
        <taxon>Neognathae</taxon>
        <taxon>Neoaves</taxon>
        <taxon>Charadriiformes</taxon>
        <taxon>Chionididae</taxon>
        <taxon>Chionis</taxon>
    </lineage>
</organism>
<keyword evidence="3" id="KW-0732">Signal</keyword>
<keyword evidence="8" id="KW-1185">Reference proteome</keyword>
<dbReference type="OrthoDB" id="9329195at2759"/>
<evidence type="ECO:0000256" key="4">
    <source>
        <dbReference type="ARBA" id="ARBA00022889"/>
    </source>
</evidence>
<dbReference type="Proteomes" id="UP000557271">
    <property type="component" value="Unassembled WGS sequence"/>
</dbReference>
<accession>A0A7K7FZC2</accession>
<feature type="non-terminal residue" evidence="7">
    <location>
        <position position="240"/>
    </location>
</feature>
<dbReference type="Pfam" id="PF06060">
    <property type="entry name" value="Mesothelin"/>
    <property type="match status" value="1"/>
</dbReference>
<evidence type="ECO:0000256" key="1">
    <source>
        <dbReference type="ARBA" id="ARBA00004370"/>
    </source>
</evidence>
<keyword evidence="6" id="KW-0325">Glycoprotein</keyword>
<dbReference type="GO" id="GO:0009986">
    <property type="term" value="C:cell surface"/>
    <property type="evidence" value="ECO:0007669"/>
    <property type="project" value="TreeGrafter"/>
</dbReference>
<dbReference type="AlphaFoldDB" id="A0A7K7FZC2"/>
<comment type="subcellular location">
    <subcellularLocation>
        <location evidence="1">Membrane</location>
    </subcellularLocation>
</comment>
<reference evidence="7 8" key="1">
    <citation type="submission" date="2019-09" db="EMBL/GenBank/DDBJ databases">
        <title>Bird 10,000 Genomes (B10K) Project - Family phase.</title>
        <authorList>
            <person name="Zhang G."/>
        </authorList>
    </citation>
    <scope>NUCLEOTIDE SEQUENCE [LARGE SCALE GENOMIC DNA]</scope>
    <source>
        <strain evidence="7">B10K-UC-030-51</strain>
    </source>
</reference>
<proteinExistence type="inferred from homology"/>
<dbReference type="PANTHER" id="PTHR23412:SF6">
    <property type="entry name" value="MESOTHELIN"/>
    <property type="match status" value="1"/>
</dbReference>
<comment type="caution">
    <text evidence="7">The sequence shown here is derived from an EMBL/GenBank/DDBJ whole genome shotgun (WGS) entry which is preliminary data.</text>
</comment>
<feature type="non-terminal residue" evidence="7">
    <location>
        <position position="1"/>
    </location>
</feature>
<evidence type="ECO:0000256" key="6">
    <source>
        <dbReference type="ARBA" id="ARBA00023180"/>
    </source>
</evidence>